<dbReference type="PANTHER" id="PTHR42711">
    <property type="entry name" value="ABC TRANSPORTER ATP-BINDING PROTEIN"/>
    <property type="match status" value="1"/>
</dbReference>
<dbReference type="InterPro" id="IPR027417">
    <property type="entry name" value="P-loop_NTPase"/>
</dbReference>
<evidence type="ECO:0000259" key="6">
    <source>
        <dbReference type="PROSITE" id="PS50893"/>
    </source>
</evidence>
<evidence type="ECO:0000313" key="8">
    <source>
        <dbReference type="Proteomes" id="UP000732399"/>
    </source>
</evidence>
<protein>
    <submittedName>
        <fullName evidence="7">ATP-binding cassette domain-containing protein</fullName>
    </submittedName>
</protein>
<evidence type="ECO:0000313" key="7">
    <source>
        <dbReference type="EMBL" id="NJR78887.1"/>
    </source>
</evidence>
<keyword evidence="3" id="KW-0536">Nodulation</keyword>
<dbReference type="SUPFAM" id="SSF52540">
    <property type="entry name" value="P-loop containing nucleoside triphosphate hydrolases"/>
    <property type="match status" value="1"/>
</dbReference>
<keyword evidence="2" id="KW-0813">Transport</keyword>
<keyword evidence="4" id="KW-0547">Nucleotide-binding</keyword>
<dbReference type="GO" id="GO:0005524">
    <property type="term" value="F:ATP binding"/>
    <property type="evidence" value="ECO:0007669"/>
    <property type="project" value="UniProtKB-KW"/>
</dbReference>
<comment type="caution">
    <text evidence="7">The sequence shown here is derived from an EMBL/GenBank/DDBJ whole genome shotgun (WGS) entry which is preliminary data.</text>
</comment>
<evidence type="ECO:0000256" key="4">
    <source>
        <dbReference type="ARBA" id="ARBA00022741"/>
    </source>
</evidence>
<evidence type="ECO:0000256" key="1">
    <source>
        <dbReference type="ARBA" id="ARBA00005417"/>
    </source>
</evidence>
<comment type="similarity">
    <text evidence="1">Belongs to the ABC transporter superfamily.</text>
</comment>
<keyword evidence="5 7" id="KW-0067">ATP-binding</keyword>
<evidence type="ECO:0000256" key="3">
    <source>
        <dbReference type="ARBA" id="ARBA00022458"/>
    </source>
</evidence>
<keyword evidence="8" id="KW-1185">Reference proteome</keyword>
<proteinExistence type="inferred from homology"/>
<dbReference type="PANTHER" id="PTHR42711:SF5">
    <property type="entry name" value="ABC TRANSPORTER ATP-BINDING PROTEIN NATA"/>
    <property type="match status" value="1"/>
</dbReference>
<sequence length="213" mass="22540">MSVLALEGVSSVAGGVRVLDRLDLAVAAAERVAIVAGSGEGKSLLSAIAIGLVPPLAGIARLFGTDLARADAAAVRRLRARCGVTVQGGSLLGEWSVEDNLRLGAGSAARVGRRIDRLMLDFAVERSGTAAVQSLSRGERRRVELVRAFARDPELVILDEPLDGAHAGRDALERAILRQIAPRGRALLLLTQDEAFAARACQRVLRLERGRLV</sequence>
<reference evidence="7 8" key="1">
    <citation type="submission" date="2020-03" db="EMBL/GenBank/DDBJ databases">
        <authorList>
            <person name="Wang L."/>
            <person name="He N."/>
            <person name="Li Y."/>
            <person name="Fang Y."/>
            <person name="Zhang F."/>
        </authorList>
    </citation>
    <scope>NUCLEOTIDE SEQUENCE [LARGE SCALE GENOMIC DNA]</scope>
    <source>
        <strain evidence="7 8">36D10-4-7</strain>
    </source>
</reference>
<dbReference type="PROSITE" id="PS50893">
    <property type="entry name" value="ABC_TRANSPORTER_2"/>
    <property type="match status" value="1"/>
</dbReference>
<accession>A0ABX1CSV6</accession>
<gene>
    <name evidence="7" type="ORF">HBH26_09840</name>
</gene>
<dbReference type="Gene3D" id="3.40.50.300">
    <property type="entry name" value="P-loop containing nucleotide triphosphate hydrolases"/>
    <property type="match status" value="1"/>
</dbReference>
<dbReference type="InterPro" id="IPR050763">
    <property type="entry name" value="ABC_transporter_ATP-binding"/>
</dbReference>
<dbReference type="RefSeq" id="WP_168134422.1">
    <property type="nucleotide sequence ID" value="NZ_JAAVJH010000005.1"/>
</dbReference>
<dbReference type="InterPro" id="IPR003439">
    <property type="entry name" value="ABC_transporter-like_ATP-bd"/>
</dbReference>
<evidence type="ECO:0000256" key="5">
    <source>
        <dbReference type="ARBA" id="ARBA00022840"/>
    </source>
</evidence>
<organism evidence="7 8">
    <name type="scientific">Sphingomonas corticis</name>
    <dbReference type="NCBI Taxonomy" id="2722791"/>
    <lineage>
        <taxon>Bacteria</taxon>
        <taxon>Pseudomonadati</taxon>
        <taxon>Pseudomonadota</taxon>
        <taxon>Alphaproteobacteria</taxon>
        <taxon>Sphingomonadales</taxon>
        <taxon>Sphingomonadaceae</taxon>
        <taxon>Sphingomonas</taxon>
    </lineage>
</organism>
<dbReference type="EMBL" id="JAAVJH010000005">
    <property type="protein sequence ID" value="NJR78887.1"/>
    <property type="molecule type" value="Genomic_DNA"/>
</dbReference>
<feature type="domain" description="ABC transporter" evidence="6">
    <location>
        <begin position="4"/>
        <end position="213"/>
    </location>
</feature>
<dbReference type="Pfam" id="PF00005">
    <property type="entry name" value="ABC_tran"/>
    <property type="match status" value="1"/>
</dbReference>
<dbReference type="Proteomes" id="UP000732399">
    <property type="component" value="Unassembled WGS sequence"/>
</dbReference>
<name>A0ABX1CSV6_9SPHN</name>
<evidence type="ECO:0000256" key="2">
    <source>
        <dbReference type="ARBA" id="ARBA00022448"/>
    </source>
</evidence>